<accession>A0A0J7YN72</accession>
<evidence type="ECO:0000313" key="3">
    <source>
        <dbReference type="Proteomes" id="UP000035740"/>
    </source>
</evidence>
<dbReference type="AlphaFoldDB" id="A0A0J7YN72"/>
<protein>
    <submittedName>
        <fullName evidence="2">Uncharacterized protein</fullName>
    </submittedName>
</protein>
<reference evidence="2 3" key="1">
    <citation type="journal article" date="2014" name="Nature">
        <title>The genome of the recently domesticated crop plant sugar beet (Beta vulgaris).</title>
        <authorList>
            <person name="Dohm J.C."/>
            <person name="Minoche A.E."/>
            <person name="Holtgrawe D."/>
            <person name="Capella-Gutierrez S."/>
            <person name="Zakrzewski F."/>
            <person name="Tafer H."/>
            <person name="Rupp O."/>
            <person name="Sorensen T.R."/>
            <person name="Stracke R."/>
            <person name="Reinhardt R."/>
            <person name="Goesmann A."/>
            <person name="Kraft T."/>
            <person name="Schulz B."/>
            <person name="Stadler P.F."/>
            <person name="Schmidt T."/>
            <person name="Gabaldon T."/>
            <person name="Lehrach H."/>
            <person name="Weisshaar B."/>
            <person name="Himmelbauer H."/>
        </authorList>
    </citation>
    <scope>NUCLEOTIDE SEQUENCE [LARGE SCALE GENOMIC DNA]</scope>
    <source>
        <tissue evidence="2">Taproot</tissue>
    </source>
</reference>
<dbReference type="OrthoDB" id="2070806at2759"/>
<evidence type="ECO:0000256" key="1">
    <source>
        <dbReference type="SAM" id="MobiDB-lite"/>
    </source>
</evidence>
<sequence>MLVLKPFTEDHGRSMVRALRALPPVRLLALHGFSTHQLAYMLDSLVRVSRRADWKPCASILSAQLSEDTQSARLRPRSAERHRRRINHRFSPAPPIDADQHPAHTARR</sequence>
<dbReference type="EMBL" id="KQ116025">
    <property type="protein sequence ID" value="KMS65032.1"/>
    <property type="molecule type" value="Genomic_DNA"/>
</dbReference>
<evidence type="ECO:0000313" key="2">
    <source>
        <dbReference type="EMBL" id="KMS65032.1"/>
    </source>
</evidence>
<feature type="non-terminal residue" evidence="2">
    <location>
        <position position="108"/>
    </location>
</feature>
<dbReference type="Proteomes" id="UP000035740">
    <property type="component" value="Unassembled WGS sequence"/>
</dbReference>
<proteinExistence type="predicted"/>
<feature type="region of interest" description="Disordered" evidence="1">
    <location>
        <begin position="68"/>
        <end position="108"/>
    </location>
</feature>
<gene>
    <name evidence="2" type="ORF">BVRB_040130</name>
</gene>
<keyword evidence="3" id="KW-1185">Reference proteome</keyword>
<organism evidence="2 3">
    <name type="scientific">Beta vulgaris subsp. vulgaris</name>
    <name type="common">Beet</name>
    <dbReference type="NCBI Taxonomy" id="3555"/>
    <lineage>
        <taxon>Eukaryota</taxon>
        <taxon>Viridiplantae</taxon>
        <taxon>Streptophyta</taxon>
        <taxon>Embryophyta</taxon>
        <taxon>Tracheophyta</taxon>
        <taxon>Spermatophyta</taxon>
        <taxon>Magnoliopsida</taxon>
        <taxon>eudicotyledons</taxon>
        <taxon>Gunneridae</taxon>
        <taxon>Pentapetalae</taxon>
        <taxon>Caryophyllales</taxon>
        <taxon>Chenopodiaceae</taxon>
        <taxon>Betoideae</taxon>
        <taxon>Beta</taxon>
    </lineage>
</organism>
<feature type="compositionally biased region" description="Basic residues" evidence="1">
    <location>
        <begin position="74"/>
        <end position="88"/>
    </location>
</feature>
<name>A0A0J7YN72_BETVV</name>